<dbReference type="AlphaFoldDB" id="A0A1Y2L2U3"/>
<dbReference type="InterPro" id="IPR036291">
    <property type="entry name" value="NAD(P)-bd_dom_sf"/>
</dbReference>
<dbReference type="STRING" id="1293891.TMES_11920"/>
<keyword evidence="4" id="KW-0641">Proline biosynthesis</keyword>
<dbReference type="SUPFAM" id="SSF51735">
    <property type="entry name" value="NAD(P)-binding Rossmann-fold domains"/>
    <property type="match status" value="1"/>
</dbReference>
<dbReference type="EC" id="1.5.1.2" evidence="4 5"/>
<evidence type="ECO:0000256" key="3">
    <source>
        <dbReference type="ARBA" id="ARBA00023002"/>
    </source>
</evidence>
<dbReference type="Pfam" id="PF03807">
    <property type="entry name" value="F420_oxidored"/>
    <property type="match status" value="1"/>
</dbReference>
<comment type="pathway">
    <text evidence="4">Amino-acid biosynthesis; L-proline biosynthesis; L-proline from L-glutamate 5-semialdehyde: step 1/1.</text>
</comment>
<evidence type="ECO:0000313" key="10">
    <source>
        <dbReference type="Proteomes" id="UP000193391"/>
    </source>
</evidence>
<protein>
    <recommendedName>
        <fullName evidence="4 5">Pyrroline-5-carboxylate reductase</fullName>
        <shortName evidence="4">P5C reductase</shortName>
        <shortName evidence="4">P5CR</shortName>
        <ecNumber evidence="4 5">1.5.1.2</ecNumber>
    </recommendedName>
    <alternativeName>
        <fullName evidence="4">PCA reductase</fullName>
    </alternativeName>
</protein>
<dbReference type="HAMAP" id="MF_01925">
    <property type="entry name" value="P5C_reductase"/>
    <property type="match status" value="1"/>
</dbReference>
<evidence type="ECO:0000313" key="9">
    <source>
        <dbReference type="EMBL" id="OSQ38500.1"/>
    </source>
</evidence>
<comment type="function">
    <text evidence="4">Catalyzes the reduction of 1-pyrroline-5-carboxylate (PCA) to L-proline.</text>
</comment>
<dbReference type="FunFam" id="1.10.3730.10:FF:000001">
    <property type="entry name" value="Pyrroline-5-carboxylate reductase"/>
    <property type="match status" value="1"/>
</dbReference>
<evidence type="ECO:0000256" key="6">
    <source>
        <dbReference type="PIRSR" id="PIRSR000193-1"/>
    </source>
</evidence>
<keyword evidence="4" id="KW-0963">Cytoplasm</keyword>
<keyword evidence="2 4" id="KW-0521">NADP</keyword>
<dbReference type="Proteomes" id="UP000193391">
    <property type="component" value="Unassembled WGS sequence"/>
</dbReference>
<dbReference type="Pfam" id="PF14748">
    <property type="entry name" value="P5CR_dimer"/>
    <property type="match status" value="1"/>
</dbReference>
<evidence type="ECO:0000256" key="2">
    <source>
        <dbReference type="ARBA" id="ARBA00022857"/>
    </source>
</evidence>
<comment type="caution">
    <text evidence="9">The sequence shown here is derived from an EMBL/GenBank/DDBJ whole genome shotgun (WGS) entry which is preliminary data.</text>
</comment>
<feature type="domain" description="Pyrroline-5-carboxylate reductase catalytic N-terminal" evidence="7">
    <location>
        <begin position="7"/>
        <end position="99"/>
    </location>
</feature>
<dbReference type="UniPathway" id="UPA00098">
    <property type="reaction ID" value="UER00361"/>
</dbReference>
<dbReference type="RefSeq" id="WP_085582737.1">
    <property type="nucleotide sequence ID" value="NZ_JFKA01000004.1"/>
</dbReference>
<name>A0A1Y2L2U3_9PROT</name>
<feature type="binding site" evidence="6">
    <location>
        <begin position="70"/>
        <end position="73"/>
    </location>
    <ligand>
        <name>NADP(+)</name>
        <dbReference type="ChEBI" id="CHEBI:58349"/>
    </ligand>
</feature>
<dbReference type="PANTHER" id="PTHR11645">
    <property type="entry name" value="PYRROLINE-5-CARBOXYLATE REDUCTASE"/>
    <property type="match status" value="1"/>
</dbReference>
<evidence type="ECO:0000256" key="1">
    <source>
        <dbReference type="ARBA" id="ARBA00005525"/>
    </source>
</evidence>
<dbReference type="GO" id="GO:0055129">
    <property type="term" value="P:L-proline biosynthetic process"/>
    <property type="evidence" value="ECO:0007669"/>
    <property type="project" value="UniProtKB-UniRule"/>
</dbReference>
<evidence type="ECO:0000259" key="7">
    <source>
        <dbReference type="Pfam" id="PF03807"/>
    </source>
</evidence>
<comment type="subcellular location">
    <subcellularLocation>
        <location evidence="4">Cytoplasm</location>
    </subcellularLocation>
</comment>
<dbReference type="InterPro" id="IPR028939">
    <property type="entry name" value="P5C_Rdtase_cat_N"/>
</dbReference>
<gene>
    <name evidence="4" type="primary">proC</name>
    <name evidence="9" type="ORF">TMES_11920</name>
</gene>
<sequence length="271" mass="28637">MKTRLLLVGCGKMGGAMLEGWLARGLNADNVYVIEQADTAENLETRLGIHGITELADMPDSFIPQVVLFAVKPQILPEIIDLYKPLVRAETVFLSVAAGRTTAFFASHLGDTARIVRAMPNTPAAVSRGMTVMFPTDYVSTAQRDMCEVLLKAVGEVSWITDEALMDAVTAVSGSGPAYVFHMVEALAQAGVTAGLPADQAMLLARQTIVGAGFLLDSSPESAETLRKNVTSPGGTTAAALDVLMNPQDGMTALLEKAVEAARKRSTELAG</sequence>
<dbReference type="PANTHER" id="PTHR11645:SF0">
    <property type="entry name" value="PYRROLINE-5-CARBOXYLATE REDUCTASE 3"/>
    <property type="match status" value="1"/>
</dbReference>
<evidence type="ECO:0000256" key="5">
    <source>
        <dbReference type="NCBIfam" id="TIGR00112"/>
    </source>
</evidence>
<dbReference type="PIRSF" id="PIRSF000193">
    <property type="entry name" value="Pyrrol-5-carb_rd"/>
    <property type="match status" value="1"/>
</dbReference>
<comment type="similarity">
    <text evidence="1 4">Belongs to the pyrroline-5-carboxylate reductase family.</text>
</comment>
<dbReference type="OrthoDB" id="9805754at2"/>
<accession>A0A1Y2L2U3</accession>
<proteinExistence type="inferred from homology"/>
<dbReference type="Gene3D" id="1.10.3730.10">
    <property type="entry name" value="ProC C-terminal domain-like"/>
    <property type="match status" value="1"/>
</dbReference>
<dbReference type="GO" id="GO:0004735">
    <property type="term" value="F:pyrroline-5-carboxylate reductase activity"/>
    <property type="evidence" value="ECO:0007669"/>
    <property type="project" value="UniProtKB-UniRule"/>
</dbReference>
<dbReference type="SUPFAM" id="SSF48179">
    <property type="entry name" value="6-phosphogluconate dehydrogenase C-terminal domain-like"/>
    <property type="match status" value="1"/>
</dbReference>
<evidence type="ECO:0000259" key="8">
    <source>
        <dbReference type="Pfam" id="PF14748"/>
    </source>
</evidence>
<keyword evidence="3 4" id="KW-0560">Oxidoreductase</keyword>
<reference evidence="9 10" key="1">
    <citation type="submission" date="2014-03" db="EMBL/GenBank/DDBJ databases">
        <title>The draft genome sequence of Thalassospira mesophila JCM 18969.</title>
        <authorList>
            <person name="Lai Q."/>
            <person name="Shao Z."/>
        </authorList>
    </citation>
    <scope>NUCLEOTIDE SEQUENCE [LARGE SCALE GENOMIC DNA]</scope>
    <source>
        <strain evidence="9 10">JCM 18969</strain>
    </source>
</reference>
<dbReference type="NCBIfam" id="TIGR00112">
    <property type="entry name" value="proC"/>
    <property type="match status" value="1"/>
</dbReference>
<dbReference type="InterPro" id="IPR000304">
    <property type="entry name" value="Pyrroline-COOH_reductase"/>
</dbReference>
<keyword evidence="4" id="KW-0028">Amino-acid biosynthesis</keyword>
<comment type="catalytic activity">
    <reaction evidence="4">
        <text>L-proline + NADP(+) = (S)-1-pyrroline-5-carboxylate + NADPH + 2 H(+)</text>
        <dbReference type="Rhea" id="RHEA:14109"/>
        <dbReference type="ChEBI" id="CHEBI:15378"/>
        <dbReference type="ChEBI" id="CHEBI:17388"/>
        <dbReference type="ChEBI" id="CHEBI:57783"/>
        <dbReference type="ChEBI" id="CHEBI:58349"/>
        <dbReference type="ChEBI" id="CHEBI:60039"/>
        <dbReference type="EC" id="1.5.1.2"/>
    </reaction>
</comment>
<dbReference type="GO" id="GO:0005737">
    <property type="term" value="C:cytoplasm"/>
    <property type="evidence" value="ECO:0007669"/>
    <property type="project" value="UniProtKB-SubCell"/>
</dbReference>
<dbReference type="InterPro" id="IPR029036">
    <property type="entry name" value="P5CR_dimer"/>
</dbReference>
<evidence type="ECO:0000256" key="4">
    <source>
        <dbReference type="HAMAP-Rule" id="MF_01925"/>
    </source>
</evidence>
<comment type="catalytic activity">
    <reaction evidence="4">
        <text>L-proline + NAD(+) = (S)-1-pyrroline-5-carboxylate + NADH + 2 H(+)</text>
        <dbReference type="Rhea" id="RHEA:14105"/>
        <dbReference type="ChEBI" id="CHEBI:15378"/>
        <dbReference type="ChEBI" id="CHEBI:17388"/>
        <dbReference type="ChEBI" id="CHEBI:57540"/>
        <dbReference type="ChEBI" id="CHEBI:57945"/>
        <dbReference type="ChEBI" id="CHEBI:60039"/>
        <dbReference type="EC" id="1.5.1.2"/>
    </reaction>
</comment>
<feature type="domain" description="Pyrroline-5-carboxylate reductase dimerisation" evidence="8">
    <location>
        <begin position="163"/>
        <end position="269"/>
    </location>
</feature>
<keyword evidence="10" id="KW-1185">Reference proteome</keyword>
<dbReference type="InterPro" id="IPR008927">
    <property type="entry name" value="6-PGluconate_DH-like_C_sf"/>
</dbReference>
<dbReference type="EMBL" id="JFKA01000004">
    <property type="protein sequence ID" value="OSQ38500.1"/>
    <property type="molecule type" value="Genomic_DNA"/>
</dbReference>
<dbReference type="Gene3D" id="3.40.50.720">
    <property type="entry name" value="NAD(P)-binding Rossmann-like Domain"/>
    <property type="match status" value="1"/>
</dbReference>
<organism evidence="9 10">
    <name type="scientific">Thalassospira mesophila</name>
    <dbReference type="NCBI Taxonomy" id="1293891"/>
    <lineage>
        <taxon>Bacteria</taxon>
        <taxon>Pseudomonadati</taxon>
        <taxon>Pseudomonadota</taxon>
        <taxon>Alphaproteobacteria</taxon>
        <taxon>Rhodospirillales</taxon>
        <taxon>Thalassospiraceae</taxon>
        <taxon>Thalassospira</taxon>
    </lineage>
</organism>